<evidence type="ECO:0000256" key="1">
    <source>
        <dbReference type="ARBA" id="ARBA00022490"/>
    </source>
</evidence>
<dbReference type="EMBL" id="QRVK01000027">
    <property type="protein sequence ID" value="RGS40518.1"/>
    <property type="molecule type" value="Genomic_DNA"/>
</dbReference>
<evidence type="ECO:0000313" key="14">
    <source>
        <dbReference type="Proteomes" id="UP000283295"/>
    </source>
</evidence>
<dbReference type="GO" id="GO:0008654">
    <property type="term" value="P:phospholipid biosynthetic process"/>
    <property type="evidence" value="ECO:0007669"/>
    <property type="project" value="UniProtKB-KW"/>
</dbReference>
<dbReference type="SUPFAM" id="SSF56796">
    <property type="entry name" value="Dehydroquinate synthase-like"/>
    <property type="match status" value="1"/>
</dbReference>
<dbReference type="PANTHER" id="PTHR43616:SF5">
    <property type="entry name" value="GLYCEROL DEHYDROGENASE 1"/>
    <property type="match status" value="1"/>
</dbReference>
<comment type="cofactor">
    <cofactor evidence="10">
        <name>Zn(2+)</name>
        <dbReference type="ChEBI" id="CHEBI:29105"/>
    </cofactor>
    <text evidence="10">Binds 1 zinc ion per subunit.</text>
</comment>
<feature type="binding site" evidence="12">
    <location>
        <position position="126"/>
    </location>
    <ligand>
        <name>NAD(+)</name>
        <dbReference type="ChEBI" id="CHEBI:57540"/>
    </ligand>
</feature>
<evidence type="ECO:0000256" key="7">
    <source>
        <dbReference type="ARBA" id="ARBA00023098"/>
    </source>
</evidence>
<keyword evidence="9" id="KW-1208">Phospholipid metabolism</keyword>
<evidence type="ECO:0000256" key="5">
    <source>
        <dbReference type="ARBA" id="ARBA00023002"/>
    </source>
</evidence>
<feature type="binding site" evidence="10">
    <location>
        <position position="248"/>
    </location>
    <ligand>
        <name>glycerol</name>
        <dbReference type="ChEBI" id="CHEBI:17754"/>
    </ligand>
</feature>
<dbReference type="PIRSF" id="PIRSF000112">
    <property type="entry name" value="Glycerol_dehydrogenase"/>
    <property type="match status" value="1"/>
</dbReference>
<evidence type="ECO:0000256" key="4">
    <source>
        <dbReference type="ARBA" id="ARBA00022857"/>
    </source>
</evidence>
<keyword evidence="1" id="KW-0963">Cytoplasm</keyword>
<dbReference type="Gene3D" id="1.20.1090.10">
    <property type="entry name" value="Dehydroquinate synthase-like - alpha domain"/>
    <property type="match status" value="1"/>
</dbReference>
<name>A0A412IQF7_9FIRM</name>
<keyword evidence="4" id="KW-0521">NADP</keyword>
<evidence type="ECO:0000256" key="8">
    <source>
        <dbReference type="ARBA" id="ARBA00023209"/>
    </source>
</evidence>
<feature type="binding site" evidence="10">
    <location>
        <position position="264"/>
    </location>
    <ligand>
        <name>glycerol</name>
        <dbReference type="ChEBI" id="CHEBI:17754"/>
    </ligand>
</feature>
<dbReference type="Pfam" id="PF13685">
    <property type="entry name" value="Fe-ADH_2"/>
    <property type="match status" value="1"/>
</dbReference>
<feature type="binding site" evidence="11">
    <location>
        <position position="122"/>
    </location>
    <ligand>
        <name>glycerol</name>
        <dbReference type="ChEBI" id="CHEBI:17754"/>
    </ligand>
</feature>
<evidence type="ECO:0000256" key="12">
    <source>
        <dbReference type="PIRSR" id="PIRSR000112-3"/>
    </source>
</evidence>
<comment type="caution">
    <text evidence="13">The sequence shown here is derived from an EMBL/GenBank/DDBJ whole genome shotgun (WGS) entry which is preliminary data.</text>
</comment>
<gene>
    <name evidence="13" type="ORF">DWX94_10190</name>
</gene>
<feature type="binding site" evidence="10">
    <location>
        <position position="169"/>
    </location>
    <ligand>
        <name>glycerol</name>
        <dbReference type="ChEBI" id="CHEBI:17754"/>
    </ligand>
</feature>
<evidence type="ECO:0000313" key="13">
    <source>
        <dbReference type="EMBL" id="RGS40518.1"/>
    </source>
</evidence>
<keyword evidence="3 10" id="KW-0479">Metal-binding</keyword>
<reference evidence="13 14" key="1">
    <citation type="submission" date="2018-08" db="EMBL/GenBank/DDBJ databases">
        <title>A genome reference for cultivated species of the human gut microbiota.</title>
        <authorList>
            <person name="Zou Y."/>
            <person name="Xue W."/>
            <person name="Luo G."/>
        </authorList>
    </citation>
    <scope>NUCLEOTIDE SEQUENCE [LARGE SCALE GENOMIC DNA]</scope>
    <source>
        <strain evidence="13 14">AF22-21</strain>
    </source>
</reference>
<dbReference type="InterPro" id="IPR032837">
    <property type="entry name" value="G1PDH"/>
</dbReference>
<proteinExistence type="predicted"/>
<sequence>MAGSHIAIPTILKIGKGTLNNLGKYIAGAGMKNAVIYFGNGLIDMFGQQVMDSLKEENVTVVEYRELDSTNIEDIIKLAFDIDAKAQVIVGIGGGKVIDVAKYAAYLRKLPFISIPTSASSDGFSSASASLMVNGRRTSVPARMAYGIIADTEIIKSAPERFLYSGIGDMVSKITSLYDWLFESELGYSEMNDFAVMIAKKAVNSFVRTPFETIKDDLFLKELLDSLAMSGVANEIAGGSTPTSGSEHLISHALDKMLEQPQLHGIQVGIATYIMAVVQDHRYVRVNAIFEKTGFWDYVATLDLKREDFANAIDMAPQIKPHRHTYLHEEKYRELAKKVLYEDEVLKRVFD</sequence>
<organism evidence="13 14">
    <name type="scientific">Coprococcus eutactus</name>
    <dbReference type="NCBI Taxonomy" id="33043"/>
    <lineage>
        <taxon>Bacteria</taxon>
        <taxon>Bacillati</taxon>
        <taxon>Bacillota</taxon>
        <taxon>Clostridia</taxon>
        <taxon>Lachnospirales</taxon>
        <taxon>Lachnospiraceae</taxon>
        <taxon>Coprococcus</taxon>
    </lineage>
</organism>
<evidence type="ECO:0000256" key="2">
    <source>
        <dbReference type="ARBA" id="ARBA00022516"/>
    </source>
</evidence>
<evidence type="ECO:0000256" key="6">
    <source>
        <dbReference type="ARBA" id="ARBA00023027"/>
    </source>
</evidence>
<feature type="binding site" evidence="12">
    <location>
        <begin position="95"/>
        <end position="99"/>
    </location>
    <ligand>
        <name>NAD(+)</name>
        <dbReference type="ChEBI" id="CHEBI:57540"/>
    </ligand>
</feature>
<keyword evidence="8" id="KW-0594">Phospholipid biosynthesis</keyword>
<keyword evidence="6 12" id="KW-0520">NAD</keyword>
<protein>
    <submittedName>
        <fullName evidence="13">Iron-containing alcohol dehydrogenase</fullName>
    </submittedName>
</protein>
<evidence type="ECO:0000256" key="3">
    <source>
        <dbReference type="ARBA" id="ARBA00022723"/>
    </source>
</evidence>
<dbReference type="InterPro" id="IPR016205">
    <property type="entry name" value="Glycerol_DH"/>
</dbReference>
<dbReference type="PANTHER" id="PTHR43616">
    <property type="entry name" value="GLYCEROL DEHYDROGENASE"/>
    <property type="match status" value="1"/>
</dbReference>
<dbReference type="AlphaFoldDB" id="A0A412IQF7"/>
<dbReference type="GO" id="GO:0046872">
    <property type="term" value="F:metal ion binding"/>
    <property type="evidence" value="ECO:0007669"/>
    <property type="project" value="UniProtKB-KW"/>
</dbReference>
<keyword evidence="7" id="KW-0443">Lipid metabolism</keyword>
<dbReference type="Gene3D" id="3.40.50.1970">
    <property type="match status" value="1"/>
</dbReference>
<keyword evidence="5" id="KW-0560">Oxidoreductase</keyword>
<accession>A0A412IQF7</accession>
<feature type="binding site" evidence="12">
    <location>
        <begin position="117"/>
        <end position="120"/>
    </location>
    <ligand>
        <name>NAD(+)</name>
        <dbReference type="ChEBI" id="CHEBI:57540"/>
    </ligand>
</feature>
<evidence type="ECO:0000256" key="9">
    <source>
        <dbReference type="ARBA" id="ARBA00023264"/>
    </source>
</evidence>
<dbReference type="CDD" id="cd08174">
    <property type="entry name" value="G1PDH-like"/>
    <property type="match status" value="1"/>
</dbReference>
<evidence type="ECO:0000256" key="11">
    <source>
        <dbReference type="PIRSR" id="PIRSR000112-2"/>
    </source>
</evidence>
<dbReference type="GO" id="GO:0016614">
    <property type="term" value="F:oxidoreductase activity, acting on CH-OH group of donors"/>
    <property type="evidence" value="ECO:0007669"/>
    <property type="project" value="InterPro"/>
</dbReference>
<dbReference type="Proteomes" id="UP000283295">
    <property type="component" value="Unassembled WGS sequence"/>
</dbReference>
<keyword evidence="2" id="KW-0444">Lipid biosynthesis</keyword>
<evidence type="ECO:0000256" key="10">
    <source>
        <dbReference type="PIRSR" id="PIRSR000112-1"/>
    </source>
</evidence>
<dbReference type="OrthoDB" id="9763580at2"/>
<keyword evidence="10" id="KW-0862">Zinc</keyword>